<proteinExistence type="inferred from homology"/>
<organism evidence="3 4">
    <name type="scientific">Porcincola intestinalis</name>
    <dbReference type="NCBI Taxonomy" id="2606632"/>
    <lineage>
        <taxon>Bacteria</taxon>
        <taxon>Bacillati</taxon>
        <taxon>Bacillota</taxon>
        <taxon>Clostridia</taxon>
        <taxon>Lachnospirales</taxon>
        <taxon>Lachnospiraceae</taxon>
        <taxon>Porcincola</taxon>
    </lineage>
</organism>
<evidence type="ECO:0000256" key="1">
    <source>
        <dbReference type="ARBA" id="ARBA00006479"/>
    </source>
</evidence>
<dbReference type="AlphaFoldDB" id="A0A6L5X9Q3"/>
<evidence type="ECO:0000313" key="4">
    <source>
        <dbReference type="Proteomes" id="UP000481852"/>
    </source>
</evidence>
<dbReference type="InterPro" id="IPR000600">
    <property type="entry name" value="ROK"/>
</dbReference>
<dbReference type="SUPFAM" id="SSF53067">
    <property type="entry name" value="Actin-like ATPase domain"/>
    <property type="match status" value="1"/>
</dbReference>
<dbReference type="RefSeq" id="WP_154526946.1">
    <property type="nucleotide sequence ID" value="NZ_VULZ01000015.1"/>
</dbReference>
<accession>A0A6L5X9Q3</accession>
<evidence type="ECO:0000313" key="3">
    <source>
        <dbReference type="EMBL" id="MSS15766.1"/>
    </source>
</evidence>
<name>A0A6L5X9Q3_9FIRM</name>
<dbReference type="Proteomes" id="UP000481852">
    <property type="component" value="Unassembled WGS sequence"/>
</dbReference>
<dbReference type="Gene3D" id="3.30.420.40">
    <property type="match status" value="2"/>
</dbReference>
<comment type="caution">
    <text evidence="3">The sequence shown here is derived from an EMBL/GenBank/DDBJ whole genome shotgun (WGS) entry which is preliminary data.</text>
</comment>
<dbReference type="EMBL" id="VULZ01000015">
    <property type="protein sequence ID" value="MSS15766.1"/>
    <property type="molecule type" value="Genomic_DNA"/>
</dbReference>
<comment type="similarity">
    <text evidence="1">Belongs to the ROK (NagC/XylR) family.</text>
</comment>
<evidence type="ECO:0000256" key="2">
    <source>
        <dbReference type="SAM" id="MobiDB-lite"/>
    </source>
</evidence>
<dbReference type="Pfam" id="PF00480">
    <property type="entry name" value="ROK"/>
    <property type="match status" value="1"/>
</dbReference>
<reference evidence="3 4" key="1">
    <citation type="submission" date="2019-08" db="EMBL/GenBank/DDBJ databases">
        <title>In-depth cultivation of the pig gut microbiome towards novel bacterial diversity and tailored functional studies.</title>
        <authorList>
            <person name="Wylensek D."/>
            <person name="Hitch T.C.A."/>
            <person name="Clavel T."/>
        </authorList>
    </citation>
    <scope>NUCLEOTIDE SEQUENCE [LARGE SCALE GENOMIC DNA]</scope>
    <source>
        <strain evidence="3 4">Oil+RF-744-WCA-WT-11</strain>
    </source>
</reference>
<protein>
    <submittedName>
        <fullName evidence="3">ROK family protein</fullName>
    </submittedName>
</protein>
<sequence>MDRFITIDIGGTDIKYGLMEGKTARFLEKGKRPTEAWLGGTGIVEKVLEIISSFTSGGEKADGVCISSAGMVDTGRGRIFYSGPNIPDYAGTEFKTIIEEKTGLPCEIENDVNCAGLSEAVLGAARGRDSVLCLTVGTGIGGCFVWKGDVYHGHSGSGCEIGYMNLEGGQFERLGAMSVLLRRIAEQKLQEKTDRDTANEDTAGGDKADGHAAGGDTTAPDDVSRIWTGQHIFEAAREGDPICVSEIDRMCDILGKGIANICYVLNPEVVVLGGGVMAQKEYLYPRIRSALDRYLIPSIAQETELTMARQGNDAGMIGAYLHFQKMQRKRQGR</sequence>
<dbReference type="PANTHER" id="PTHR18964">
    <property type="entry name" value="ROK (REPRESSOR, ORF, KINASE) FAMILY"/>
    <property type="match status" value="1"/>
</dbReference>
<dbReference type="InterPro" id="IPR043129">
    <property type="entry name" value="ATPase_NBD"/>
</dbReference>
<dbReference type="CDD" id="cd24068">
    <property type="entry name" value="ASKHA_NBD_ROK_FnNanK-like"/>
    <property type="match status" value="1"/>
</dbReference>
<keyword evidence="4" id="KW-1185">Reference proteome</keyword>
<feature type="compositionally biased region" description="Basic and acidic residues" evidence="2">
    <location>
        <begin position="190"/>
        <end position="210"/>
    </location>
</feature>
<feature type="region of interest" description="Disordered" evidence="2">
    <location>
        <begin position="190"/>
        <end position="220"/>
    </location>
</feature>
<dbReference type="PANTHER" id="PTHR18964:SF165">
    <property type="entry name" value="BETA-GLUCOSIDE KINASE"/>
    <property type="match status" value="1"/>
</dbReference>
<gene>
    <name evidence="3" type="ORF">FYJ35_12130</name>
</gene>